<dbReference type="CDD" id="cd03805">
    <property type="entry name" value="GT4_ALG2-like"/>
    <property type="match status" value="1"/>
</dbReference>
<dbReference type="Gene3D" id="3.40.50.2000">
    <property type="entry name" value="Glycogen Phosphorylase B"/>
    <property type="match status" value="2"/>
</dbReference>
<feature type="transmembrane region" description="Helical" evidence="10">
    <location>
        <begin position="25"/>
        <end position="46"/>
    </location>
</feature>
<keyword evidence="5" id="KW-0256">Endoplasmic reticulum</keyword>
<gene>
    <name evidence="13" type="primary">ALG2</name>
    <name evidence="13" type="ORF">SO694_00111025</name>
</gene>
<comment type="catalytic activity">
    <reaction evidence="9 10">
        <text>an alpha-D-Man-(1-&gt;3)-beta-D-Man-(1-&gt;4)-beta-D-GlcNAc-(1-&gt;4)-alpha-D-GlcNAc-diphospho-di-trans,poly-cis-dolichol + GDP-alpha-D-mannose = an alpha-D-Man-(1-&gt;3)-[alpha-D-Man-(1-&gt;6)]-beta-D-Man-(1-&gt;4)-beta-D-GlcNAc-(1-&gt;4)-alpha-D-GlcNAc-diphospho-di-trans,poly-cis-dolichol + GDP + H(+)</text>
        <dbReference type="Rhea" id="RHEA:29519"/>
        <dbReference type="Rhea" id="RHEA-COMP:19513"/>
        <dbReference type="Rhea" id="RHEA-COMP:19515"/>
        <dbReference type="ChEBI" id="CHEBI:15378"/>
        <dbReference type="ChEBI" id="CHEBI:57527"/>
        <dbReference type="ChEBI" id="CHEBI:58189"/>
        <dbReference type="ChEBI" id="CHEBI:132510"/>
        <dbReference type="ChEBI" id="CHEBI:132511"/>
        <dbReference type="EC" id="2.4.1.257"/>
    </reaction>
    <physiologicalReaction direction="left-to-right" evidence="9 10">
        <dbReference type="Rhea" id="RHEA:29520"/>
    </physiologicalReaction>
</comment>
<accession>A0ABR1FX70</accession>
<comment type="catalytic activity">
    <reaction evidence="8 10">
        <text>a beta-D-Man-(1-&gt;4)-beta-D-GlcNAc-(1-&gt;4)-alpha-D-GlcNAc-diphospho-di-trans,poly-cis-dolichol + GDP-alpha-D-mannose = an alpha-D-Man-(1-&gt;3)-beta-D-Man-(1-&gt;4)-beta-D-GlcNAc-(1-&gt;4)-alpha-D-GlcNAc-diphospho-di-trans,poly-cis-dolichol + GDP + H(+)</text>
        <dbReference type="Rhea" id="RHEA:29515"/>
        <dbReference type="Rhea" id="RHEA-COMP:19511"/>
        <dbReference type="Rhea" id="RHEA-COMP:19513"/>
        <dbReference type="ChEBI" id="CHEBI:15378"/>
        <dbReference type="ChEBI" id="CHEBI:57527"/>
        <dbReference type="ChEBI" id="CHEBI:58189"/>
        <dbReference type="ChEBI" id="CHEBI:58472"/>
        <dbReference type="ChEBI" id="CHEBI:132510"/>
        <dbReference type="EC" id="2.4.1.132"/>
    </reaction>
    <physiologicalReaction direction="left-to-right" evidence="8 10">
        <dbReference type="Rhea" id="RHEA:29516"/>
    </physiologicalReaction>
</comment>
<comment type="caution">
    <text evidence="13">The sequence shown here is derived from an EMBL/GenBank/DDBJ whole genome shotgun (WGS) entry which is preliminary data.</text>
</comment>
<evidence type="ECO:0000256" key="8">
    <source>
        <dbReference type="ARBA" id="ARBA00045103"/>
    </source>
</evidence>
<feature type="domain" description="Glycosyl transferase family 1" evidence="11">
    <location>
        <begin position="282"/>
        <end position="448"/>
    </location>
</feature>
<dbReference type="Proteomes" id="UP001363151">
    <property type="component" value="Unassembled WGS sequence"/>
</dbReference>
<proteinExistence type="inferred from homology"/>
<evidence type="ECO:0000313" key="13">
    <source>
        <dbReference type="EMBL" id="KAK7240489.1"/>
    </source>
</evidence>
<evidence type="ECO:0000256" key="6">
    <source>
        <dbReference type="ARBA" id="ARBA00022989"/>
    </source>
</evidence>
<comment type="similarity">
    <text evidence="10">Belongs to the glycosyltransferase group 1 family.</text>
</comment>
<evidence type="ECO:0000259" key="12">
    <source>
        <dbReference type="Pfam" id="PF13439"/>
    </source>
</evidence>
<dbReference type="PANTHER" id="PTHR45918">
    <property type="entry name" value="ALPHA-1,3/1,6-MANNOSYLTRANSFERASE ALG2"/>
    <property type="match status" value="1"/>
</dbReference>
<keyword evidence="4 10" id="KW-0812">Transmembrane</keyword>
<evidence type="ECO:0000256" key="9">
    <source>
        <dbReference type="ARBA" id="ARBA00045104"/>
    </source>
</evidence>
<comment type="pathway">
    <text evidence="1 10">Protein modification; protein glycosylation.</text>
</comment>
<evidence type="ECO:0000256" key="5">
    <source>
        <dbReference type="ARBA" id="ARBA00022824"/>
    </source>
</evidence>
<name>A0ABR1FX70_AURAN</name>
<keyword evidence="6 10" id="KW-1133">Transmembrane helix</keyword>
<dbReference type="EC" id="2.4.1.132" evidence="10"/>
<evidence type="ECO:0000256" key="10">
    <source>
        <dbReference type="RuleBase" id="RU367136"/>
    </source>
</evidence>
<evidence type="ECO:0000259" key="11">
    <source>
        <dbReference type="Pfam" id="PF00534"/>
    </source>
</evidence>
<comment type="function">
    <text evidence="10">Mannosylates Man(2)GlcNAc(2)-dolichol diphosphate and Man(1)GlcNAc(2)-dolichol diphosphate to form Man(3)GlcNAc(2)-dolichol diphosphate.</text>
</comment>
<keyword evidence="2 10" id="KW-0328">Glycosyltransferase</keyword>
<evidence type="ECO:0000256" key="4">
    <source>
        <dbReference type="ARBA" id="ARBA00022692"/>
    </source>
</evidence>
<dbReference type="SUPFAM" id="SSF53756">
    <property type="entry name" value="UDP-Glycosyltransferase/glycogen phosphorylase"/>
    <property type="match status" value="1"/>
</dbReference>
<dbReference type="EC" id="2.4.1.257" evidence="10"/>
<dbReference type="InterPro" id="IPR028098">
    <property type="entry name" value="Glyco_trans_4-like_N"/>
</dbReference>
<dbReference type="PANTHER" id="PTHR45918:SF1">
    <property type="entry name" value="ALPHA-1,3_1,6-MANNOSYLTRANSFERASE ALG2"/>
    <property type="match status" value="1"/>
</dbReference>
<dbReference type="InterPro" id="IPR027054">
    <property type="entry name" value="ALG2"/>
</dbReference>
<reference evidence="13 14" key="1">
    <citation type="submission" date="2024-03" db="EMBL/GenBank/DDBJ databases">
        <title>Aureococcus anophagefferens CCMP1851 and Kratosvirus quantuckense: Draft genome of a second virus-susceptible host strain in the model system.</title>
        <authorList>
            <person name="Chase E."/>
            <person name="Truchon A.R."/>
            <person name="Schepens W."/>
            <person name="Wilhelm S.W."/>
        </authorList>
    </citation>
    <scope>NUCLEOTIDE SEQUENCE [LARGE SCALE GENOMIC DNA]</scope>
    <source>
        <strain evidence="13 14">CCMP1851</strain>
    </source>
</reference>
<dbReference type="Pfam" id="PF13439">
    <property type="entry name" value="Glyco_transf_4"/>
    <property type="match status" value="1"/>
</dbReference>
<dbReference type="Pfam" id="PF00534">
    <property type="entry name" value="Glycos_transf_1"/>
    <property type="match status" value="1"/>
</dbReference>
<evidence type="ECO:0000256" key="3">
    <source>
        <dbReference type="ARBA" id="ARBA00022679"/>
    </source>
</evidence>
<dbReference type="EMBL" id="JBBJCI010000211">
    <property type="protein sequence ID" value="KAK7240489.1"/>
    <property type="molecule type" value="Genomic_DNA"/>
</dbReference>
<evidence type="ECO:0000256" key="1">
    <source>
        <dbReference type="ARBA" id="ARBA00004922"/>
    </source>
</evidence>
<comment type="subcellular location">
    <subcellularLocation>
        <location evidence="10">Endoplasmic reticulum membrane</location>
        <topology evidence="10">Single-pass membrane protein</topology>
    </subcellularLocation>
</comment>
<keyword evidence="14" id="KW-1185">Reference proteome</keyword>
<evidence type="ECO:0000256" key="7">
    <source>
        <dbReference type="ARBA" id="ARBA00023136"/>
    </source>
</evidence>
<protein>
    <recommendedName>
        <fullName evidence="10">Alpha-1,3/1,6-mannosyltransferase ALG2</fullName>
        <ecNumber evidence="10">2.4.1.132</ecNumber>
        <ecNumber evidence="10">2.4.1.257</ecNumber>
    </recommendedName>
    <alternativeName>
        <fullName evidence="10">GDP-Man:Man(1)GlcNAc(2)-PP-Dol alpha-1,3-mannosyltransferase</fullName>
    </alternativeName>
</protein>
<evidence type="ECO:0000256" key="2">
    <source>
        <dbReference type="ARBA" id="ARBA00022676"/>
    </source>
</evidence>
<dbReference type="InterPro" id="IPR001296">
    <property type="entry name" value="Glyco_trans_1"/>
</dbReference>
<sequence>MIDLELADGVAQVALLLAALAFANGFHNAAAVAAAIAVVVVALAMLPRRKPTPTATPLPAQLRIAFVHPDLGIGGAERLIVDAAVGLQKRGHGVVLYTAHHDAGHCFEETRDGTLAVVCVGDWLPKRVLGRCYAACAYLRMCYAALYIAATRRRAYDVIIVDQVSICLPLLRLAAPKGTLFYCHYPDKLLCASRESRLKRLYRLPLDWAEETTTGCADAVVVNSKFTAATFRAAFSRLAKRGVEPAVLYPALNLEDQDAAAAAAPPWTAPAGGRRASPGASSPLFVLLSINRFERKKCVGLALEAVAKLPEPVRRRVLLVVAGGYDADLPENVEHAAELEALAKRLGIADRVLQKRSVPAAEKAALLRRADVLLYTPDKEHFGIVPLEAMYAGTPVLAVDSGGPLESVVSGETGFLRPQDPQAWADAIEALLSDDDWRKAMGARGRKRVQEKFSLEAFAANLDAICRDLAKG</sequence>
<keyword evidence="3 10" id="KW-0808">Transferase</keyword>
<feature type="domain" description="Glycosyltransferase subfamily 4-like N-terminal" evidence="12">
    <location>
        <begin position="73"/>
        <end position="233"/>
    </location>
</feature>
<organism evidence="13 14">
    <name type="scientific">Aureococcus anophagefferens</name>
    <name type="common">Harmful bloom alga</name>
    <dbReference type="NCBI Taxonomy" id="44056"/>
    <lineage>
        <taxon>Eukaryota</taxon>
        <taxon>Sar</taxon>
        <taxon>Stramenopiles</taxon>
        <taxon>Ochrophyta</taxon>
        <taxon>Pelagophyceae</taxon>
        <taxon>Pelagomonadales</taxon>
        <taxon>Pelagomonadaceae</taxon>
        <taxon>Aureococcus</taxon>
    </lineage>
</organism>
<evidence type="ECO:0000313" key="14">
    <source>
        <dbReference type="Proteomes" id="UP001363151"/>
    </source>
</evidence>
<keyword evidence="7 10" id="KW-0472">Membrane</keyword>